<evidence type="ECO:0000313" key="10">
    <source>
        <dbReference type="EMBL" id="PKI82580.1"/>
    </source>
</evidence>
<feature type="region of interest" description="Disordered" evidence="8">
    <location>
        <begin position="548"/>
        <end position="579"/>
    </location>
</feature>
<evidence type="ECO:0000256" key="4">
    <source>
        <dbReference type="ARBA" id="ARBA00022763"/>
    </source>
</evidence>
<name>A0A2N1J7Q7_9BASI</name>
<accession>A0A2N1J7Q7</accession>
<proteinExistence type="inferred from homology"/>
<dbReference type="GO" id="GO:0003682">
    <property type="term" value="F:chromatin binding"/>
    <property type="evidence" value="ECO:0007669"/>
    <property type="project" value="TreeGrafter"/>
</dbReference>
<feature type="region of interest" description="Disordered" evidence="8">
    <location>
        <begin position="1"/>
        <end position="50"/>
    </location>
</feature>
<evidence type="ECO:0000256" key="1">
    <source>
        <dbReference type="ARBA" id="ARBA00004123"/>
    </source>
</evidence>
<dbReference type="SUPFAM" id="SSF52540">
    <property type="entry name" value="P-loop containing nucleoside triphosphate hydrolases"/>
    <property type="match status" value="1"/>
</dbReference>
<evidence type="ECO:0000259" key="9">
    <source>
        <dbReference type="Pfam" id="PF25812"/>
    </source>
</evidence>
<comment type="similarity">
    <text evidence="2">Belongs to the rad17/RAD24 family.</text>
</comment>
<evidence type="ECO:0000256" key="6">
    <source>
        <dbReference type="ARBA" id="ARBA00023242"/>
    </source>
</evidence>
<dbReference type="GO" id="GO:0033314">
    <property type="term" value="P:mitotic DNA replication checkpoint signaling"/>
    <property type="evidence" value="ECO:0007669"/>
    <property type="project" value="TreeGrafter"/>
</dbReference>
<dbReference type="Gene3D" id="3.40.50.300">
    <property type="entry name" value="P-loop containing nucleotide triphosphate hydrolases"/>
    <property type="match status" value="1"/>
</dbReference>
<protein>
    <submittedName>
        <fullName evidence="10">Rad17p</fullName>
    </submittedName>
</protein>
<comment type="subcellular location">
    <subcellularLocation>
        <location evidence="1">Nucleus</location>
    </subcellularLocation>
</comment>
<keyword evidence="11" id="KW-1185">Reference proteome</keyword>
<dbReference type="PANTHER" id="PTHR12172:SF0">
    <property type="entry name" value="CELL CYCLE CHECKPOINT PROTEIN RAD17"/>
    <property type="match status" value="1"/>
</dbReference>
<reference evidence="10 11" key="1">
    <citation type="submission" date="2017-10" db="EMBL/GenBank/DDBJ databases">
        <title>A novel species of cold-tolerant Malassezia isolated from bats.</title>
        <authorList>
            <person name="Lorch J.M."/>
            <person name="Palmer J.M."/>
            <person name="Vanderwolf K.J."/>
            <person name="Schmidt K.Z."/>
            <person name="Verant M.L."/>
            <person name="Weller T.J."/>
            <person name="Blehert D.S."/>
        </authorList>
    </citation>
    <scope>NUCLEOTIDE SEQUENCE [LARGE SCALE GENOMIC DNA]</scope>
    <source>
        <strain evidence="10 11">NWHC:44797-103</strain>
    </source>
</reference>
<evidence type="ECO:0000256" key="2">
    <source>
        <dbReference type="ARBA" id="ARBA00006168"/>
    </source>
</evidence>
<dbReference type="GO" id="GO:0005634">
    <property type="term" value="C:nucleus"/>
    <property type="evidence" value="ECO:0007669"/>
    <property type="project" value="UniProtKB-SubCell"/>
</dbReference>
<keyword evidence="7" id="KW-0131">Cell cycle</keyword>
<dbReference type="PANTHER" id="PTHR12172">
    <property type="entry name" value="CELL CYCLE CHECKPOINT PROTEIN RAD17"/>
    <property type="match status" value="1"/>
</dbReference>
<organism evidence="10 11">
    <name type="scientific">Malassezia vespertilionis</name>
    <dbReference type="NCBI Taxonomy" id="2020962"/>
    <lineage>
        <taxon>Eukaryota</taxon>
        <taxon>Fungi</taxon>
        <taxon>Dikarya</taxon>
        <taxon>Basidiomycota</taxon>
        <taxon>Ustilaginomycotina</taxon>
        <taxon>Malasseziomycetes</taxon>
        <taxon>Malasseziales</taxon>
        <taxon>Malasseziaceae</taxon>
        <taxon>Malassezia</taxon>
    </lineage>
</organism>
<dbReference type="EMBL" id="KZ454994">
    <property type="protein sequence ID" value="PKI82580.1"/>
    <property type="molecule type" value="Genomic_DNA"/>
</dbReference>
<dbReference type="CDD" id="cd00267">
    <property type="entry name" value="ABC_ATPase"/>
    <property type="match status" value="1"/>
</dbReference>
<dbReference type="Pfam" id="PF03215">
    <property type="entry name" value="Rad17"/>
    <property type="match status" value="1"/>
</dbReference>
<keyword evidence="5" id="KW-0067">ATP-binding</keyword>
<gene>
    <name evidence="10" type="primary">RAD17</name>
    <name evidence="10" type="ORF">MVES_003520</name>
</gene>
<dbReference type="GO" id="GO:0003689">
    <property type="term" value="F:DNA clamp loader activity"/>
    <property type="evidence" value="ECO:0007669"/>
    <property type="project" value="TreeGrafter"/>
</dbReference>
<dbReference type="Proteomes" id="UP000232875">
    <property type="component" value="Unassembled WGS sequence"/>
</dbReference>
<dbReference type="AlphaFoldDB" id="A0A2N1J7Q7"/>
<dbReference type="OrthoDB" id="10265971at2759"/>
<keyword evidence="6" id="KW-0539">Nucleus</keyword>
<dbReference type="STRING" id="2020962.A0A2N1J7Q7"/>
<dbReference type="InterPro" id="IPR057927">
    <property type="entry name" value="RAD24-like_helical"/>
</dbReference>
<evidence type="ECO:0000256" key="3">
    <source>
        <dbReference type="ARBA" id="ARBA00022741"/>
    </source>
</evidence>
<dbReference type="InterPro" id="IPR004582">
    <property type="entry name" value="Checkpoint_prot_Rad17_Rad24"/>
</dbReference>
<dbReference type="GO" id="GO:0000077">
    <property type="term" value="P:DNA damage checkpoint signaling"/>
    <property type="evidence" value="ECO:0007669"/>
    <property type="project" value="TreeGrafter"/>
</dbReference>
<dbReference type="GO" id="GO:0005524">
    <property type="term" value="F:ATP binding"/>
    <property type="evidence" value="ECO:0007669"/>
    <property type="project" value="UniProtKB-KW"/>
</dbReference>
<feature type="domain" description="Checkpoint protein RAD24-like helical bundle" evidence="9">
    <location>
        <begin position="311"/>
        <end position="427"/>
    </location>
</feature>
<evidence type="ECO:0000256" key="5">
    <source>
        <dbReference type="ARBA" id="ARBA00022840"/>
    </source>
</evidence>
<keyword evidence="4" id="KW-0227">DNA damage</keyword>
<evidence type="ECO:0000256" key="7">
    <source>
        <dbReference type="ARBA" id="ARBA00023306"/>
    </source>
</evidence>
<evidence type="ECO:0000256" key="8">
    <source>
        <dbReference type="SAM" id="MobiDB-lite"/>
    </source>
</evidence>
<dbReference type="GO" id="GO:0006281">
    <property type="term" value="P:DNA repair"/>
    <property type="evidence" value="ECO:0007669"/>
    <property type="project" value="InterPro"/>
</dbReference>
<keyword evidence="3" id="KW-0547">Nucleotide-binding</keyword>
<dbReference type="Pfam" id="PF25812">
    <property type="entry name" value="RAD24_helical"/>
    <property type="match status" value="1"/>
</dbReference>
<dbReference type="InterPro" id="IPR027417">
    <property type="entry name" value="P-loop_NTPase"/>
</dbReference>
<evidence type="ECO:0000313" key="11">
    <source>
        <dbReference type="Proteomes" id="UP000232875"/>
    </source>
</evidence>
<sequence length="579" mass="63094">MPPRAKRKLGGDAPRLLFTQRTRPPAEYEVQHAPPSHMQHAPPSGDPSKSALCVHKRKVDDVQAWLAGAFDPKMGKYRRMLALTGPSGAGKTATVRALAKADALDFEIVEWENKDGFYDGGMRQSAIARFAAFVHAAQRYPTLPLVPRGVPMAAPRRRKIVLVEDLPNLAHEDTRAQFHAVLEQLVQTPCAQNVPIVCIISDSVPMEEEGTEHSWRARREAQMDVRRAIPPSVRVHSSFAEICFNPMTARMIQSALLRAAPAQHIPRMLLNEIASGAAGDVRGAVNTLALAASGRHMDATQLASAMPARATSLALFHALGRVLYNKREGDPKTESVTPPKLDTPSRVAQLMQSVMQMPTAASAPPRPWLQEKRTSLVNVDAMCAQLPVDASTFVLYLHHNMPQFTECVEECAPILDALSAADTFEMNMRAGTAPYGLLITMRAALLALPSPVPRRGQVLTKPAFWDCARRQGEIVQCVQNAHDALHGTSALCDTSMHAMDARAAFATESLPWIAQLDERVRRCAAPFLAFSPAHTLAVPMDVHDGTPDFDVPSEACISPRTDPPAPDEGLPSGDELDDL</sequence>